<dbReference type="Proteomes" id="UP000042958">
    <property type="component" value="Unassembled WGS sequence"/>
</dbReference>
<dbReference type="InterPro" id="IPR001138">
    <property type="entry name" value="Zn2Cys6_DnaBD"/>
</dbReference>
<dbReference type="InterPro" id="IPR036864">
    <property type="entry name" value="Zn2-C6_fun-type_DNA-bd_sf"/>
</dbReference>
<evidence type="ECO:0000313" key="7">
    <source>
        <dbReference type="EMBL" id="CEJ59601.1"/>
    </source>
</evidence>
<proteinExistence type="predicted"/>
<dbReference type="InterPro" id="IPR053178">
    <property type="entry name" value="Osmoadaptation_assoc"/>
</dbReference>
<name>A0A0F7TUU6_PENBI</name>
<dbReference type="SMART" id="SM00066">
    <property type="entry name" value="GAL4"/>
    <property type="match status" value="1"/>
</dbReference>
<dbReference type="OrthoDB" id="4491390at2759"/>
<dbReference type="PROSITE" id="PS00463">
    <property type="entry name" value="ZN2_CY6_FUNGAL_1"/>
    <property type="match status" value="1"/>
</dbReference>
<keyword evidence="3" id="KW-0804">Transcription</keyword>
<keyword evidence="4" id="KW-0539">Nucleus</keyword>
<evidence type="ECO:0000256" key="1">
    <source>
        <dbReference type="ARBA" id="ARBA00023015"/>
    </source>
</evidence>
<evidence type="ECO:0000256" key="5">
    <source>
        <dbReference type="SAM" id="MobiDB-lite"/>
    </source>
</evidence>
<evidence type="ECO:0000256" key="3">
    <source>
        <dbReference type="ARBA" id="ARBA00023163"/>
    </source>
</evidence>
<dbReference type="SUPFAM" id="SSF57701">
    <property type="entry name" value="Zn2/Cys6 DNA-binding domain"/>
    <property type="match status" value="1"/>
</dbReference>
<dbReference type="EMBL" id="CDHK01000007">
    <property type="protein sequence ID" value="CEJ59601.1"/>
    <property type="molecule type" value="Genomic_DNA"/>
</dbReference>
<feature type="compositionally biased region" description="Low complexity" evidence="5">
    <location>
        <begin position="83"/>
        <end position="98"/>
    </location>
</feature>
<evidence type="ECO:0000313" key="8">
    <source>
        <dbReference type="Proteomes" id="UP000042958"/>
    </source>
</evidence>
<feature type="region of interest" description="Disordered" evidence="5">
    <location>
        <begin position="70"/>
        <end position="100"/>
    </location>
</feature>
<keyword evidence="8" id="KW-1185">Reference proteome</keyword>
<protein>
    <recommendedName>
        <fullName evidence="6">Zn(2)-C6 fungal-type domain-containing protein</fullName>
    </recommendedName>
</protein>
<dbReference type="Gene3D" id="4.10.240.10">
    <property type="entry name" value="Zn(2)-C6 fungal-type DNA-binding domain"/>
    <property type="match status" value="1"/>
</dbReference>
<dbReference type="CDD" id="cd00067">
    <property type="entry name" value="GAL4"/>
    <property type="match status" value="1"/>
</dbReference>
<sequence>MPLYPGASQGCDECRRRRKKCDLNKPECLRCCKSGVKCSGPKDSRTFINRNATTLTQESDKKALVYALQNRRKPKSANANFESSSTSTSTDDSPSRRTALAVTKPSPPFDIISIDFPGRLTFLALINDFEPHPLGGVFRGDRISRGDPHYSSAALCIRALLRFTSLQINSLNLPIFSLLATYMGNLRNDEDLAQLAQSSYTSALKKSRPHIQQVIENSQRSARSKVKLEYILLLAIAFLVFEFVNENEYSETALSAHVGGVLSILELYGPNNFSSPHMRQAFSGFRGIFLSVRISRHTPTFLADPDWIRLPFLNAQKARMEFLHDVALQIPGLFYQTDRWFDGRGNSAFNDSNQETSDSTDQNLELTLSLLNDYRVIFNQLEDWESNWKASEQGPLYWHSDIPMPSKFVDVDSICIPSFPDETYQIRFQNTQKAGLAVTFWSYRLELLMQMIKLQRSLLDIQAQSLKKNLAMAEETACLILQAAPYLTCCFEGSVASKAPLRTVSRYFELATWEKEFYSPLASTST</sequence>
<reference evidence="8" key="1">
    <citation type="journal article" date="2015" name="Genome Announc.">
        <title>Draft genome sequence of the fungus Penicillium brasilianum MG11.</title>
        <authorList>
            <person name="Horn F."/>
            <person name="Linde J."/>
            <person name="Mattern D.J."/>
            <person name="Walther G."/>
            <person name="Guthke R."/>
            <person name="Brakhage A.A."/>
            <person name="Valiante V."/>
        </authorList>
    </citation>
    <scope>NUCLEOTIDE SEQUENCE [LARGE SCALE GENOMIC DNA]</scope>
    <source>
        <strain evidence="8">MG11</strain>
    </source>
</reference>
<dbReference type="GO" id="GO:0000981">
    <property type="term" value="F:DNA-binding transcription factor activity, RNA polymerase II-specific"/>
    <property type="evidence" value="ECO:0007669"/>
    <property type="project" value="InterPro"/>
</dbReference>
<dbReference type="PROSITE" id="PS50048">
    <property type="entry name" value="ZN2_CY6_FUNGAL_2"/>
    <property type="match status" value="1"/>
</dbReference>
<keyword evidence="2" id="KW-0238">DNA-binding</keyword>
<organism evidence="7 8">
    <name type="scientific">Penicillium brasilianum</name>
    <dbReference type="NCBI Taxonomy" id="104259"/>
    <lineage>
        <taxon>Eukaryota</taxon>
        <taxon>Fungi</taxon>
        <taxon>Dikarya</taxon>
        <taxon>Ascomycota</taxon>
        <taxon>Pezizomycotina</taxon>
        <taxon>Eurotiomycetes</taxon>
        <taxon>Eurotiomycetidae</taxon>
        <taxon>Eurotiales</taxon>
        <taxon>Aspergillaceae</taxon>
        <taxon>Penicillium</taxon>
    </lineage>
</organism>
<dbReference type="STRING" id="104259.A0A0F7TUU6"/>
<dbReference type="GO" id="GO:0008270">
    <property type="term" value="F:zinc ion binding"/>
    <property type="evidence" value="ECO:0007669"/>
    <property type="project" value="InterPro"/>
</dbReference>
<keyword evidence="1" id="KW-0805">Transcription regulation</keyword>
<evidence type="ECO:0000256" key="2">
    <source>
        <dbReference type="ARBA" id="ARBA00023125"/>
    </source>
</evidence>
<accession>A0A0F7TUU6</accession>
<evidence type="ECO:0000256" key="4">
    <source>
        <dbReference type="ARBA" id="ARBA00023242"/>
    </source>
</evidence>
<evidence type="ECO:0000259" key="6">
    <source>
        <dbReference type="PROSITE" id="PS50048"/>
    </source>
</evidence>
<dbReference type="PANTHER" id="PTHR38111">
    <property type="entry name" value="ZN(2)-C6 FUNGAL-TYPE DOMAIN-CONTAINING PROTEIN-RELATED"/>
    <property type="match status" value="1"/>
</dbReference>
<gene>
    <name evidence="7" type="ORF">PMG11_08219</name>
</gene>
<feature type="domain" description="Zn(2)-C6 fungal-type" evidence="6">
    <location>
        <begin position="10"/>
        <end position="39"/>
    </location>
</feature>
<dbReference type="AlphaFoldDB" id="A0A0F7TUU6"/>
<dbReference type="Pfam" id="PF00172">
    <property type="entry name" value="Zn_clus"/>
    <property type="match status" value="1"/>
</dbReference>
<dbReference type="GO" id="GO:0003677">
    <property type="term" value="F:DNA binding"/>
    <property type="evidence" value="ECO:0007669"/>
    <property type="project" value="UniProtKB-KW"/>
</dbReference>